<organism evidence="1 2">
    <name type="scientific">Coemansia thaxteri</name>
    <dbReference type="NCBI Taxonomy" id="2663907"/>
    <lineage>
        <taxon>Eukaryota</taxon>
        <taxon>Fungi</taxon>
        <taxon>Fungi incertae sedis</taxon>
        <taxon>Zoopagomycota</taxon>
        <taxon>Kickxellomycotina</taxon>
        <taxon>Kickxellomycetes</taxon>
        <taxon>Kickxellales</taxon>
        <taxon>Kickxellaceae</taxon>
        <taxon>Coemansia</taxon>
    </lineage>
</organism>
<name>A0A9W8EG18_9FUNG</name>
<proteinExistence type="predicted"/>
<accession>A0A9W8EG18</accession>
<evidence type="ECO:0000313" key="1">
    <source>
        <dbReference type="EMBL" id="KAJ1999047.1"/>
    </source>
</evidence>
<evidence type="ECO:0000313" key="2">
    <source>
        <dbReference type="Proteomes" id="UP001150907"/>
    </source>
</evidence>
<dbReference type="AlphaFoldDB" id="A0A9W8EG18"/>
<dbReference type="OrthoDB" id="5551060at2759"/>
<gene>
    <name evidence="1" type="ORF">H4R26_005217</name>
</gene>
<keyword evidence="2" id="KW-1185">Reference proteome</keyword>
<sequence>MLKVKKILVWCAKHSRCIHRRGSSRLLFRRRAHTLEETQHTHEGRLSGSKGRNVSTETLVDEKYRARAFSDPAISEHQHVYTYYPWSESEHDEILSRSPPPLRRPHYQTFPSLVEMGGFLSL</sequence>
<comment type="caution">
    <text evidence="1">The sequence shown here is derived from an EMBL/GenBank/DDBJ whole genome shotgun (WGS) entry which is preliminary data.</text>
</comment>
<dbReference type="EMBL" id="JANBQF010000801">
    <property type="protein sequence ID" value="KAJ1999047.1"/>
    <property type="molecule type" value="Genomic_DNA"/>
</dbReference>
<dbReference type="Proteomes" id="UP001150907">
    <property type="component" value="Unassembled WGS sequence"/>
</dbReference>
<reference evidence="1" key="1">
    <citation type="submission" date="2022-07" db="EMBL/GenBank/DDBJ databases">
        <title>Phylogenomic reconstructions and comparative analyses of Kickxellomycotina fungi.</title>
        <authorList>
            <person name="Reynolds N.K."/>
            <person name="Stajich J.E."/>
            <person name="Barry K."/>
            <person name="Grigoriev I.V."/>
            <person name="Crous P."/>
            <person name="Smith M.E."/>
        </authorList>
    </citation>
    <scope>NUCLEOTIDE SEQUENCE</scope>
    <source>
        <strain evidence="1">IMI 214461</strain>
    </source>
</reference>
<protein>
    <submittedName>
        <fullName evidence="1">Uncharacterized protein</fullName>
    </submittedName>
</protein>